<evidence type="ECO:0000313" key="4">
    <source>
        <dbReference type="Proteomes" id="UP000316624"/>
    </source>
</evidence>
<evidence type="ECO:0000256" key="2">
    <source>
        <dbReference type="SAM" id="SignalP"/>
    </source>
</evidence>
<sequence>MSRTAKIAGVAALAGLMMTVAIVAAVQPDEPASAPPLILPADEDQAGLARELDRCASLTMPDSGCEAAWAANRRRFFRQDETTPATERGDDMAPDEGARP</sequence>
<dbReference type="EMBL" id="VLKK01000017">
    <property type="protein sequence ID" value="TWH91372.1"/>
    <property type="molecule type" value="Genomic_DNA"/>
</dbReference>
<evidence type="ECO:0000313" key="3">
    <source>
        <dbReference type="EMBL" id="TWH91372.1"/>
    </source>
</evidence>
<dbReference type="Proteomes" id="UP000316624">
    <property type="component" value="Unassembled WGS sequence"/>
</dbReference>
<dbReference type="Pfam" id="PF20084">
    <property type="entry name" value="TrbK"/>
    <property type="match status" value="1"/>
</dbReference>
<feature type="compositionally biased region" description="Basic and acidic residues" evidence="1">
    <location>
        <begin position="77"/>
        <end position="100"/>
    </location>
</feature>
<reference evidence="3 4" key="1">
    <citation type="journal article" date="2015" name="Stand. Genomic Sci.">
        <title>Genomic Encyclopedia of Bacterial and Archaeal Type Strains, Phase III: the genomes of soil and plant-associated and newly described type strains.</title>
        <authorList>
            <person name="Whitman W.B."/>
            <person name="Woyke T."/>
            <person name="Klenk H.P."/>
            <person name="Zhou Y."/>
            <person name="Lilburn T.G."/>
            <person name="Beck B.J."/>
            <person name="De Vos P."/>
            <person name="Vandamme P."/>
            <person name="Eisen J.A."/>
            <person name="Garrity G."/>
            <person name="Hugenholtz P."/>
            <person name="Kyrpides N.C."/>
        </authorList>
    </citation>
    <scope>NUCLEOTIDE SEQUENCE [LARGE SCALE GENOMIC DNA]</scope>
    <source>
        <strain evidence="3 4">CGMCC 1.7748</strain>
    </source>
</reference>
<organism evidence="3 4">
    <name type="scientific">Sphingobium wenxiniae (strain DSM 21828 / CGMCC 1.7748 / JZ-1)</name>
    <dbReference type="NCBI Taxonomy" id="595605"/>
    <lineage>
        <taxon>Bacteria</taxon>
        <taxon>Pseudomonadati</taxon>
        <taxon>Pseudomonadota</taxon>
        <taxon>Alphaproteobacteria</taxon>
        <taxon>Sphingomonadales</taxon>
        <taxon>Sphingomonadaceae</taxon>
        <taxon>Sphingobium</taxon>
    </lineage>
</organism>
<feature type="chain" id="PRO_5022064052" evidence="2">
    <location>
        <begin position="25"/>
        <end position="100"/>
    </location>
</feature>
<dbReference type="AlphaFoldDB" id="A0A562K7J2"/>
<accession>A0A562K7J2</accession>
<comment type="caution">
    <text evidence="3">The sequence shown here is derived from an EMBL/GenBank/DDBJ whole genome shotgun (WGS) entry which is preliminary data.</text>
</comment>
<protein>
    <submittedName>
        <fullName evidence="3">Conjugative transfer region protein TrbK</fullName>
    </submittedName>
</protein>
<name>A0A562K7J2_SPHWJ</name>
<feature type="signal peptide" evidence="2">
    <location>
        <begin position="1"/>
        <end position="24"/>
    </location>
</feature>
<keyword evidence="4" id="KW-1185">Reference proteome</keyword>
<keyword evidence="2" id="KW-0732">Signal</keyword>
<feature type="region of interest" description="Disordered" evidence="1">
    <location>
        <begin position="76"/>
        <end position="100"/>
    </location>
</feature>
<dbReference type="InterPro" id="IPR027587">
    <property type="entry name" value="TrbK"/>
</dbReference>
<evidence type="ECO:0000256" key="1">
    <source>
        <dbReference type="SAM" id="MobiDB-lite"/>
    </source>
</evidence>
<gene>
    <name evidence="3" type="ORF">IQ35_03299</name>
</gene>
<dbReference type="RefSeq" id="WP_145075060.1">
    <property type="nucleotide sequence ID" value="NZ_JACIIY010000018.1"/>
</dbReference>
<proteinExistence type="predicted"/>
<dbReference type="NCBIfam" id="TIGR04360">
    <property type="entry name" value="other_trbK"/>
    <property type="match status" value="1"/>
</dbReference>